<evidence type="ECO:0000313" key="2">
    <source>
        <dbReference type="Proteomes" id="UP000738402"/>
    </source>
</evidence>
<accession>A0AAN6D373</accession>
<evidence type="ECO:0000313" key="1">
    <source>
        <dbReference type="EMBL" id="KAG7725919.1"/>
    </source>
</evidence>
<dbReference type="AlphaFoldDB" id="A0AAN6D373"/>
<comment type="caution">
    <text evidence="1">The sequence shown here is derived from an EMBL/GenBank/DDBJ whole genome shotgun (WGS) entry which is preliminary data.</text>
</comment>
<reference evidence="1" key="1">
    <citation type="journal article" date="2021" name="G3 (Bethesda)">
        <title>Genomic diversity, chromosomal rearrangements, and interspecies hybridization in the ogataea polymorpha species complex.</title>
        <authorList>
            <person name="Hanson S.J."/>
            <person name="Cinneide E.O."/>
            <person name="Salzberg L.I."/>
            <person name="Wolfe K.H."/>
            <person name="McGowan J."/>
            <person name="Fitzpatrick D.A."/>
            <person name="Matlin K."/>
        </authorList>
    </citation>
    <scope>NUCLEOTIDE SEQUENCE</scope>
    <source>
        <strain evidence="1">83-405-1</strain>
    </source>
</reference>
<name>A0AAN6D373_9ASCO</name>
<organism evidence="1 2">
    <name type="scientific">Ogataea haglerorum</name>
    <dbReference type="NCBI Taxonomy" id="1937702"/>
    <lineage>
        <taxon>Eukaryota</taxon>
        <taxon>Fungi</taxon>
        <taxon>Dikarya</taxon>
        <taxon>Ascomycota</taxon>
        <taxon>Saccharomycotina</taxon>
        <taxon>Pichiomycetes</taxon>
        <taxon>Pichiales</taxon>
        <taxon>Pichiaceae</taxon>
        <taxon>Ogataea</taxon>
    </lineage>
</organism>
<dbReference type="EMBL" id="JAHLUH010000011">
    <property type="protein sequence ID" value="KAG7725919.1"/>
    <property type="molecule type" value="Genomic_DNA"/>
</dbReference>
<proteinExistence type="predicted"/>
<gene>
    <name evidence="1" type="ORF">KL933_003967</name>
</gene>
<dbReference type="Proteomes" id="UP000738402">
    <property type="component" value="Unassembled WGS sequence"/>
</dbReference>
<protein>
    <submittedName>
        <fullName evidence="1">Uncharacterized protein</fullName>
    </submittedName>
</protein>
<sequence>MLRRFYQTLVPSFALQIRQPAPSLRTKFHHNMQFRRKAESRIKILRQIIPTEYMLDDYLLYYCVYFREHARLKTRIHGLGGSDVRIDLENIQMLGRHILRKRTYMYLFNEALKAEQAAPTDDLFDFPRNLRRMSSVHNRTEFIEQFLRAFETDFRLDRLSEDQEVVKLEQKTRPTILLYIVGFVHCQYGEQACAEFVDEFVIKGRLSKMYTHRGLLEIAKEDRPRFSY</sequence>